<reference evidence="2 3" key="1">
    <citation type="submission" date="2024-06" db="EMBL/GenBank/DDBJ databases">
        <title>A chromosome level genome sequence of Diviner's sage (Salvia divinorum).</title>
        <authorList>
            <person name="Ford S.A."/>
            <person name="Ro D.-K."/>
            <person name="Ness R.W."/>
            <person name="Phillips M.A."/>
        </authorList>
    </citation>
    <scope>NUCLEOTIDE SEQUENCE [LARGE SCALE GENOMIC DNA]</scope>
    <source>
        <strain evidence="2">SAF-2024a</strain>
        <tissue evidence="2">Leaf</tissue>
    </source>
</reference>
<dbReference type="EMBL" id="JBEAFC010000007">
    <property type="protein sequence ID" value="KAL1548390.1"/>
    <property type="molecule type" value="Genomic_DNA"/>
</dbReference>
<evidence type="ECO:0000313" key="3">
    <source>
        <dbReference type="Proteomes" id="UP001567538"/>
    </source>
</evidence>
<name>A0ABD1GX97_SALDI</name>
<feature type="region of interest" description="Disordered" evidence="1">
    <location>
        <begin position="1"/>
        <end position="33"/>
    </location>
</feature>
<sequence>MKKVTRRWDEAKGKGVADLGRKRDKKKNQFQKLDAPLLSPVSAVDGSRQPSLTSPSFLVGHFSLSTQARYSRFTSPKLPVLQPPQPTVELTPSSEHARSKPTFLSC</sequence>
<dbReference type="AlphaFoldDB" id="A0ABD1GX97"/>
<gene>
    <name evidence="2" type="ORF">AAHA92_16628</name>
</gene>
<protein>
    <submittedName>
        <fullName evidence="2">Uncharacterized protein</fullName>
    </submittedName>
</protein>
<proteinExistence type="predicted"/>
<dbReference type="Proteomes" id="UP001567538">
    <property type="component" value="Unassembled WGS sequence"/>
</dbReference>
<accession>A0ABD1GX97</accession>
<feature type="region of interest" description="Disordered" evidence="1">
    <location>
        <begin position="75"/>
        <end position="106"/>
    </location>
</feature>
<evidence type="ECO:0000256" key="1">
    <source>
        <dbReference type="SAM" id="MobiDB-lite"/>
    </source>
</evidence>
<keyword evidence="3" id="KW-1185">Reference proteome</keyword>
<organism evidence="2 3">
    <name type="scientific">Salvia divinorum</name>
    <name type="common">Maria pastora</name>
    <name type="synonym">Diviner's sage</name>
    <dbReference type="NCBI Taxonomy" id="28513"/>
    <lineage>
        <taxon>Eukaryota</taxon>
        <taxon>Viridiplantae</taxon>
        <taxon>Streptophyta</taxon>
        <taxon>Embryophyta</taxon>
        <taxon>Tracheophyta</taxon>
        <taxon>Spermatophyta</taxon>
        <taxon>Magnoliopsida</taxon>
        <taxon>eudicotyledons</taxon>
        <taxon>Gunneridae</taxon>
        <taxon>Pentapetalae</taxon>
        <taxon>asterids</taxon>
        <taxon>lamiids</taxon>
        <taxon>Lamiales</taxon>
        <taxon>Lamiaceae</taxon>
        <taxon>Nepetoideae</taxon>
        <taxon>Mentheae</taxon>
        <taxon>Salviinae</taxon>
        <taxon>Salvia</taxon>
        <taxon>Salvia subgen. Calosphace</taxon>
    </lineage>
</organism>
<evidence type="ECO:0000313" key="2">
    <source>
        <dbReference type="EMBL" id="KAL1548390.1"/>
    </source>
</evidence>
<comment type="caution">
    <text evidence="2">The sequence shown here is derived from an EMBL/GenBank/DDBJ whole genome shotgun (WGS) entry which is preliminary data.</text>
</comment>
<feature type="compositionally biased region" description="Basic and acidic residues" evidence="1">
    <location>
        <begin position="1"/>
        <end position="21"/>
    </location>
</feature>